<dbReference type="InterPro" id="IPR000700">
    <property type="entry name" value="PAS-assoc_C"/>
</dbReference>
<keyword evidence="8" id="KW-0812">Transmembrane</keyword>
<dbReference type="EMBL" id="JABRWJ010000001">
    <property type="protein sequence ID" value="NRF66302.1"/>
    <property type="molecule type" value="Genomic_DNA"/>
</dbReference>
<evidence type="ECO:0000259" key="11">
    <source>
        <dbReference type="PROSITE" id="PS50112"/>
    </source>
</evidence>
<keyword evidence="7" id="KW-0175">Coiled coil</keyword>
<dbReference type="Pfam" id="PF02518">
    <property type="entry name" value="HATPase_c"/>
    <property type="match status" value="1"/>
</dbReference>
<evidence type="ECO:0000256" key="2">
    <source>
        <dbReference type="ARBA" id="ARBA00012438"/>
    </source>
</evidence>
<dbReference type="Gene3D" id="1.10.287.130">
    <property type="match status" value="1"/>
</dbReference>
<dbReference type="SMART" id="SM00086">
    <property type="entry name" value="PAC"/>
    <property type="match status" value="3"/>
</dbReference>
<dbReference type="CDD" id="cd00082">
    <property type="entry name" value="HisKA"/>
    <property type="match status" value="1"/>
</dbReference>
<sequence length="1092" mass="117931">MPPETSPHLALRGAILRAFFIAAAAAATVGFLSHLLRSDALSAPAGLLAGGYAVLALGSMAATRLSQPQAQRALLPVALGALVVVGSASLATGLGLQSPGLAFFGLLACLVCAVADERQGPMTAAGAAAVVGVLTAAEWSGFLPPAPDGQPPLAVRTGVQLAAVAIGAGAGQMIRRLVQAHGHDAGERERRFRGLLGIAASAYWETDAQLRMAHVSQRDAHGQFVALRALPRRPAWGLPELQFDDELLDTLRADMEAREVFRDVAVAWQLPGGDLRHFLVSGEPRLDAEGRFIGYWGAARDITAERRAREALRATELRYEELFRRTPSPLVLHRQGVVLDANAAAAALFGFDAARSMLGFDLTTMHPPGDGALRARERFSCITRLAPGEALPPFDDEIVTRTGMTLQVTETAVRADADGAPATLSIYVDETSQNAAERALRRSQALLSQVVSMSPDVITLTDLQTGRYEMVNASFERLTGYADGEVIGRSALEIGIWRSAEDRQRLMQALTQQDAVRDVPIDFVTRDGTVVPLLVSAARFARDGRVYLVINARDLTEATRTRLEREAILDNASVGIAFTRERQFVMVNPHFEQMYGWPPGELVGQPGRVVWPSDDDYNDLGRIVGPLLRRGEQVEFERPSMRRDGSTFTVRMRAKAIDPDRPGENGTIWIAENVTAQRQADAALARARDEAEAANRAKSAFLANTSHEIRTPLNGLVGLARLARMPDVEPSRLRQYLEQIGASAETLSAIISDILDLSKIEAGKLDVESNPFDLLELLHSLQQAYSALADSRGLEFTVEIDSALAPVVRGDALRVRQILANFLHNALKFTNHGALRLVVRRLVQRPADGDEADTARDHSLDDWVRFEVHDTGVGIDAETQSRLFKPFTQADESITRRFGGTGLGLSICRELAELMGGQVGVDSGPGRGSCFHAELPLPPVDELAAASAHGAFEHDPLRGARVLLVEDNAVNMMIAAAILEQWGVQVGQAADGPQALVAVERAVAAGQPYDALLMDVQMPGMSGYEATRRLRERYSLLQLPIVALTAAALTSERERAAEIGMNDFLTKPIDANRLRTTLQRVLAAGELAPDLG</sequence>
<evidence type="ECO:0000259" key="12">
    <source>
        <dbReference type="PROSITE" id="PS50113"/>
    </source>
</evidence>
<dbReference type="PROSITE" id="PS50112">
    <property type="entry name" value="PAS"/>
    <property type="match status" value="1"/>
</dbReference>
<dbReference type="InterPro" id="IPR036890">
    <property type="entry name" value="HATPase_C_sf"/>
</dbReference>
<evidence type="ECO:0000256" key="3">
    <source>
        <dbReference type="ARBA" id="ARBA00022553"/>
    </source>
</evidence>
<dbReference type="SUPFAM" id="SSF52172">
    <property type="entry name" value="CheY-like"/>
    <property type="match status" value="1"/>
</dbReference>
<dbReference type="PROSITE" id="PS50109">
    <property type="entry name" value="HIS_KIN"/>
    <property type="match status" value="1"/>
</dbReference>
<dbReference type="InterPro" id="IPR001610">
    <property type="entry name" value="PAC"/>
</dbReference>
<dbReference type="CDD" id="cd00130">
    <property type="entry name" value="PAS"/>
    <property type="match status" value="2"/>
</dbReference>
<dbReference type="Pfam" id="PF00072">
    <property type="entry name" value="Response_reg"/>
    <property type="match status" value="1"/>
</dbReference>
<feature type="modified residue" description="4-aspartylphosphate" evidence="6">
    <location>
        <position position="1015"/>
    </location>
</feature>
<keyword evidence="8" id="KW-1133">Transmembrane helix</keyword>
<dbReference type="NCBIfam" id="TIGR00229">
    <property type="entry name" value="sensory_box"/>
    <property type="match status" value="2"/>
</dbReference>
<dbReference type="PROSITE" id="PS50113">
    <property type="entry name" value="PAC"/>
    <property type="match status" value="1"/>
</dbReference>
<evidence type="ECO:0000256" key="6">
    <source>
        <dbReference type="PROSITE-ProRule" id="PRU00169"/>
    </source>
</evidence>
<dbReference type="SMART" id="SM00448">
    <property type="entry name" value="REC"/>
    <property type="match status" value="1"/>
</dbReference>
<dbReference type="PANTHER" id="PTHR43047">
    <property type="entry name" value="TWO-COMPONENT HISTIDINE PROTEIN KINASE"/>
    <property type="match status" value="1"/>
</dbReference>
<dbReference type="CDD" id="cd17546">
    <property type="entry name" value="REC_hyHK_CKI1_RcsC-like"/>
    <property type="match status" value="1"/>
</dbReference>
<dbReference type="SMART" id="SM00388">
    <property type="entry name" value="HisKA"/>
    <property type="match status" value="1"/>
</dbReference>
<dbReference type="Gene3D" id="3.30.565.10">
    <property type="entry name" value="Histidine kinase-like ATPase, C-terminal domain"/>
    <property type="match status" value="1"/>
</dbReference>
<keyword evidence="8" id="KW-0472">Membrane</keyword>
<dbReference type="Gene3D" id="3.30.450.20">
    <property type="entry name" value="PAS domain"/>
    <property type="match status" value="4"/>
</dbReference>
<evidence type="ECO:0000256" key="1">
    <source>
        <dbReference type="ARBA" id="ARBA00000085"/>
    </source>
</evidence>
<organism evidence="13 14">
    <name type="scientific">Pseudaquabacterium terrae</name>
    <dbReference type="NCBI Taxonomy" id="2732868"/>
    <lineage>
        <taxon>Bacteria</taxon>
        <taxon>Pseudomonadati</taxon>
        <taxon>Pseudomonadota</taxon>
        <taxon>Betaproteobacteria</taxon>
        <taxon>Burkholderiales</taxon>
        <taxon>Sphaerotilaceae</taxon>
        <taxon>Pseudaquabacterium</taxon>
    </lineage>
</organism>
<dbReference type="SUPFAM" id="SSF55785">
    <property type="entry name" value="PYP-like sensor domain (PAS domain)"/>
    <property type="match status" value="4"/>
</dbReference>
<dbReference type="EC" id="2.7.13.3" evidence="2"/>
<dbReference type="Pfam" id="PF00512">
    <property type="entry name" value="HisKA"/>
    <property type="match status" value="1"/>
</dbReference>
<protein>
    <recommendedName>
        <fullName evidence="2">histidine kinase</fullName>
        <ecNumber evidence="2">2.7.13.3</ecNumber>
    </recommendedName>
</protein>
<dbReference type="InterPro" id="IPR003594">
    <property type="entry name" value="HATPase_dom"/>
</dbReference>
<feature type="domain" description="Histidine kinase" evidence="9">
    <location>
        <begin position="704"/>
        <end position="939"/>
    </location>
</feature>
<dbReference type="SMART" id="SM00387">
    <property type="entry name" value="HATPase_c"/>
    <property type="match status" value="1"/>
</dbReference>
<name>A0ABX2EDK1_9BURK</name>
<evidence type="ECO:0000256" key="7">
    <source>
        <dbReference type="SAM" id="Coils"/>
    </source>
</evidence>
<evidence type="ECO:0000259" key="10">
    <source>
        <dbReference type="PROSITE" id="PS50110"/>
    </source>
</evidence>
<evidence type="ECO:0000256" key="4">
    <source>
        <dbReference type="ARBA" id="ARBA00022679"/>
    </source>
</evidence>
<dbReference type="InterPro" id="IPR003661">
    <property type="entry name" value="HisK_dim/P_dom"/>
</dbReference>
<keyword evidence="5" id="KW-0418">Kinase</keyword>
<dbReference type="RefSeq" id="WP_173121112.1">
    <property type="nucleotide sequence ID" value="NZ_JABRWJ010000001.1"/>
</dbReference>
<comment type="catalytic activity">
    <reaction evidence="1">
        <text>ATP + protein L-histidine = ADP + protein N-phospho-L-histidine.</text>
        <dbReference type="EC" id="2.7.13.3"/>
    </reaction>
</comment>
<dbReference type="InterPro" id="IPR004358">
    <property type="entry name" value="Sig_transdc_His_kin-like_C"/>
</dbReference>
<evidence type="ECO:0000256" key="8">
    <source>
        <dbReference type="SAM" id="Phobius"/>
    </source>
</evidence>
<feature type="domain" description="PAC" evidence="12">
    <location>
        <begin position="262"/>
        <end position="314"/>
    </location>
</feature>
<dbReference type="InterPro" id="IPR000014">
    <property type="entry name" value="PAS"/>
</dbReference>
<feature type="coiled-coil region" evidence="7">
    <location>
        <begin position="677"/>
        <end position="704"/>
    </location>
</feature>
<gene>
    <name evidence="13" type="ORF">HLB44_04830</name>
</gene>
<feature type="domain" description="Response regulatory" evidence="10">
    <location>
        <begin position="961"/>
        <end position="1082"/>
    </location>
</feature>
<keyword evidence="3 6" id="KW-0597">Phosphoprotein</keyword>
<feature type="transmembrane region" description="Helical" evidence="8">
    <location>
        <begin position="73"/>
        <end position="92"/>
    </location>
</feature>
<dbReference type="InterPro" id="IPR036097">
    <property type="entry name" value="HisK_dim/P_sf"/>
</dbReference>
<dbReference type="PANTHER" id="PTHR43047:SF64">
    <property type="entry name" value="HISTIDINE KINASE CONTAINING CHEY-HOMOLOGOUS RECEIVER DOMAIN AND PAS DOMAIN-RELATED"/>
    <property type="match status" value="1"/>
</dbReference>
<dbReference type="PROSITE" id="PS50110">
    <property type="entry name" value="RESPONSE_REGULATORY"/>
    <property type="match status" value="1"/>
</dbReference>
<dbReference type="SMART" id="SM00091">
    <property type="entry name" value="PAS"/>
    <property type="match status" value="3"/>
</dbReference>
<dbReference type="SUPFAM" id="SSF47384">
    <property type="entry name" value="Homodimeric domain of signal transducing histidine kinase"/>
    <property type="match status" value="1"/>
</dbReference>
<evidence type="ECO:0000259" key="9">
    <source>
        <dbReference type="PROSITE" id="PS50109"/>
    </source>
</evidence>
<dbReference type="PRINTS" id="PR00344">
    <property type="entry name" value="BCTRLSENSOR"/>
</dbReference>
<dbReference type="InterPro" id="IPR013656">
    <property type="entry name" value="PAS_4"/>
</dbReference>
<dbReference type="Gene3D" id="3.40.50.2300">
    <property type="match status" value="1"/>
</dbReference>
<dbReference type="InterPro" id="IPR001789">
    <property type="entry name" value="Sig_transdc_resp-reg_receiver"/>
</dbReference>
<dbReference type="Proteomes" id="UP000737171">
    <property type="component" value="Unassembled WGS sequence"/>
</dbReference>
<proteinExistence type="predicted"/>
<accession>A0ABX2EDK1</accession>
<comment type="caution">
    <text evidence="13">The sequence shown here is derived from an EMBL/GenBank/DDBJ whole genome shotgun (WGS) entry which is preliminary data.</text>
</comment>
<evidence type="ECO:0000313" key="14">
    <source>
        <dbReference type="Proteomes" id="UP000737171"/>
    </source>
</evidence>
<dbReference type="Pfam" id="PF13426">
    <property type="entry name" value="PAS_9"/>
    <property type="match status" value="1"/>
</dbReference>
<dbReference type="Pfam" id="PF08448">
    <property type="entry name" value="PAS_4"/>
    <property type="match status" value="1"/>
</dbReference>
<feature type="transmembrane region" description="Helical" evidence="8">
    <location>
        <begin position="41"/>
        <end position="61"/>
    </location>
</feature>
<dbReference type="InterPro" id="IPR035965">
    <property type="entry name" value="PAS-like_dom_sf"/>
</dbReference>
<dbReference type="InterPro" id="IPR011006">
    <property type="entry name" value="CheY-like_superfamily"/>
</dbReference>
<evidence type="ECO:0000256" key="5">
    <source>
        <dbReference type="ARBA" id="ARBA00022777"/>
    </source>
</evidence>
<evidence type="ECO:0000313" key="13">
    <source>
        <dbReference type="EMBL" id="NRF66302.1"/>
    </source>
</evidence>
<dbReference type="Pfam" id="PF13188">
    <property type="entry name" value="PAS_8"/>
    <property type="match status" value="1"/>
</dbReference>
<reference evidence="13 14" key="1">
    <citation type="submission" date="2020-05" db="EMBL/GenBank/DDBJ databases">
        <title>Aquincola sp. isolate from soil.</title>
        <authorList>
            <person name="Han J."/>
            <person name="Kim D.-U."/>
        </authorList>
    </citation>
    <scope>NUCLEOTIDE SEQUENCE [LARGE SCALE GENOMIC DNA]</scope>
    <source>
        <strain evidence="13 14">S2</strain>
    </source>
</reference>
<feature type="domain" description="PAS" evidence="11">
    <location>
        <begin position="443"/>
        <end position="519"/>
    </location>
</feature>
<keyword evidence="4" id="KW-0808">Transferase</keyword>
<keyword evidence="14" id="KW-1185">Reference proteome</keyword>
<dbReference type="CDD" id="cd16922">
    <property type="entry name" value="HATPase_EvgS-ArcB-TorS-like"/>
    <property type="match status" value="1"/>
</dbReference>
<feature type="transmembrane region" description="Helical" evidence="8">
    <location>
        <begin position="14"/>
        <end position="35"/>
    </location>
</feature>
<dbReference type="SUPFAM" id="SSF55874">
    <property type="entry name" value="ATPase domain of HSP90 chaperone/DNA topoisomerase II/histidine kinase"/>
    <property type="match status" value="1"/>
</dbReference>
<dbReference type="InterPro" id="IPR005467">
    <property type="entry name" value="His_kinase_dom"/>
</dbReference>